<reference evidence="9 10" key="1">
    <citation type="submission" date="2017-09" db="EMBL/GenBank/DDBJ databases">
        <title>Depth-based differentiation of microbial function through sediment-hosted aquifers and enrichment of novel symbionts in the deep terrestrial subsurface.</title>
        <authorList>
            <person name="Probst A.J."/>
            <person name="Ladd B."/>
            <person name="Jarett J.K."/>
            <person name="Geller-Mcgrath D.E."/>
            <person name="Sieber C.M."/>
            <person name="Emerson J.B."/>
            <person name="Anantharaman K."/>
            <person name="Thomas B.C."/>
            <person name="Malmstrom R."/>
            <person name="Stieglmeier M."/>
            <person name="Klingl A."/>
            <person name="Woyke T."/>
            <person name="Ryan C.M."/>
            <person name="Banfield J.F."/>
        </authorList>
    </citation>
    <scope>NUCLEOTIDE SEQUENCE [LARGE SCALE GENOMIC DNA]</scope>
    <source>
        <strain evidence="9">CG08_land_8_20_14_0_20_40_16</strain>
    </source>
</reference>
<evidence type="ECO:0000256" key="2">
    <source>
        <dbReference type="ARBA" id="ARBA00022884"/>
    </source>
</evidence>
<dbReference type="InterPro" id="IPR020930">
    <property type="entry name" value="Ribosomal_uL5_bac-type"/>
</dbReference>
<dbReference type="GO" id="GO:0006412">
    <property type="term" value="P:translation"/>
    <property type="evidence" value="ECO:0007669"/>
    <property type="project" value="UniProtKB-UniRule"/>
</dbReference>
<dbReference type="InterPro" id="IPR020056">
    <property type="entry name" value="Rbsml_bL25/Gln-tRNA_synth_N"/>
</dbReference>
<keyword evidence="3 5" id="KW-0689">Ribosomal protein</keyword>
<keyword evidence="1 5" id="KW-0699">rRNA-binding</keyword>
<dbReference type="CDD" id="cd00495">
    <property type="entry name" value="Ribosomal_L25_TL5_CTC"/>
    <property type="match status" value="1"/>
</dbReference>
<evidence type="ECO:0000313" key="9">
    <source>
        <dbReference type="EMBL" id="PIS42823.1"/>
    </source>
</evidence>
<dbReference type="AlphaFoldDB" id="A0A2H0YYL7"/>
<feature type="compositionally biased region" description="Acidic residues" evidence="6">
    <location>
        <begin position="209"/>
        <end position="225"/>
    </location>
</feature>
<dbReference type="PANTHER" id="PTHR33284">
    <property type="entry name" value="RIBOSOMAL PROTEIN L25/GLN-TRNA SYNTHETASE, ANTI-CODON-BINDING DOMAIN-CONTAINING PROTEIN"/>
    <property type="match status" value="1"/>
</dbReference>
<evidence type="ECO:0000256" key="4">
    <source>
        <dbReference type="ARBA" id="ARBA00023274"/>
    </source>
</evidence>
<dbReference type="SUPFAM" id="SSF50715">
    <property type="entry name" value="Ribosomal protein L25-like"/>
    <property type="match status" value="1"/>
</dbReference>
<evidence type="ECO:0000256" key="6">
    <source>
        <dbReference type="SAM" id="MobiDB-lite"/>
    </source>
</evidence>
<comment type="subunit">
    <text evidence="5">Part of the 50S ribosomal subunit; part of the 5S rRNA/L5/L18/L25 subcomplex. Contacts the 5S rRNA. Binds to the 5S rRNA independently of L5 and L18.</text>
</comment>
<dbReference type="InterPro" id="IPR001021">
    <property type="entry name" value="Ribosomal_bL25_long"/>
</dbReference>
<dbReference type="PANTHER" id="PTHR33284:SF1">
    <property type="entry name" value="RIBOSOMAL PROTEIN L25_GLN-TRNA SYNTHETASE, ANTI-CODON-BINDING DOMAIN-CONTAINING PROTEIN"/>
    <property type="match status" value="1"/>
</dbReference>
<dbReference type="InterPro" id="IPR020057">
    <property type="entry name" value="Ribosomal_bL25_b-dom"/>
</dbReference>
<dbReference type="Pfam" id="PF01386">
    <property type="entry name" value="Ribosomal_L25p"/>
    <property type="match status" value="1"/>
</dbReference>
<protein>
    <recommendedName>
        <fullName evidence="5">Large ribosomal subunit protein bL25</fullName>
    </recommendedName>
    <alternativeName>
        <fullName evidence="5">General stress protein CTC</fullName>
    </alternativeName>
</protein>
<dbReference type="GO" id="GO:0003735">
    <property type="term" value="F:structural constituent of ribosome"/>
    <property type="evidence" value="ECO:0007669"/>
    <property type="project" value="InterPro"/>
</dbReference>
<feature type="domain" description="Large ribosomal subunit protein bL25 L25" evidence="7">
    <location>
        <begin position="6"/>
        <end position="92"/>
    </location>
</feature>
<feature type="region of interest" description="Disordered" evidence="6">
    <location>
        <begin position="186"/>
        <end position="235"/>
    </location>
</feature>
<proteinExistence type="inferred from homology"/>
<sequence>MESLIIKAKSRSIFGKKNKYLRRQNKIPAVIYGHGRKSQPIEINYLLFQKIYEKAGASTLIDLQIDDKEPVKVLIQDLQFSPLEDRYIHVDFYQVKMTEKITAEIPLKFIGETPAIKELGGIPVKNLDKIKIECLPDKLIHEVEVDISQIKTFEESIHVQDLNIPEGITVMDKPDEAVFLVEAPRSEEELKSLEETPAAAEEAKVEGAEAAEGEEVPTEETDDTSQESSQKEQEK</sequence>
<gene>
    <name evidence="5" type="primary">rplY</name>
    <name evidence="5" type="synonym">ctc</name>
    <name evidence="9" type="ORF">COT24_01435</name>
</gene>
<comment type="function">
    <text evidence="5">This is one of the proteins that binds to the 5S RNA in the ribosome where it forms part of the central protuberance.</text>
</comment>
<dbReference type="HAMAP" id="MF_01334">
    <property type="entry name" value="Ribosomal_bL25_CTC"/>
    <property type="match status" value="1"/>
</dbReference>
<keyword evidence="2 5" id="KW-0694">RNA-binding</keyword>
<evidence type="ECO:0000313" key="10">
    <source>
        <dbReference type="Proteomes" id="UP000231542"/>
    </source>
</evidence>
<evidence type="ECO:0000256" key="1">
    <source>
        <dbReference type="ARBA" id="ARBA00022730"/>
    </source>
</evidence>
<dbReference type="Gene3D" id="2.170.120.20">
    <property type="entry name" value="Ribosomal protein L25, beta domain"/>
    <property type="match status" value="1"/>
</dbReference>
<dbReference type="GO" id="GO:0008097">
    <property type="term" value="F:5S rRNA binding"/>
    <property type="evidence" value="ECO:0007669"/>
    <property type="project" value="InterPro"/>
</dbReference>
<comment type="similarity">
    <text evidence="5">Belongs to the bacterial ribosomal protein bL25 family. CTC subfamily.</text>
</comment>
<dbReference type="GO" id="GO:0022625">
    <property type="term" value="C:cytosolic large ribosomal subunit"/>
    <property type="evidence" value="ECO:0007669"/>
    <property type="project" value="TreeGrafter"/>
</dbReference>
<keyword evidence="4 5" id="KW-0687">Ribonucleoprotein</keyword>
<dbReference type="InterPro" id="IPR029751">
    <property type="entry name" value="Ribosomal_L25_dom"/>
</dbReference>
<dbReference type="NCBIfam" id="TIGR00731">
    <property type="entry name" value="bL25_bact_ctc"/>
    <property type="match status" value="1"/>
</dbReference>
<organism evidence="9 10">
    <name type="scientific">Candidatus Kerfeldbacteria bacterium CG08_land_8_20_14_0_20_40_16</name>
    <dbReference type="NCBI Taxonomy" id="2014244"/>
    <lineage>
        <taxon>Bacteria</taxon>
        <taxon>Candidatus Kerfeldiibacteriota</taxon>
    </lineage>
</organism>
<comment type="caution">
    <text evidence="9">The sequence shown here is derived from an EMBL/GenBank/DDBJ whole genome shotgun (WGS) entry which is preliminary data.</text>
</comment>
<dbReference type="Proteomes" id="UP000231542">
    <property type="component" value="Unassembled WGS sequence"/>
</dbReference>
<evidence type="ECO:0000259" key="8">
    <source>
        <dbReference type="Pfam" id="PF14693"/>
    </source>
</evidence>
<evidence type="ECO:0000259" key="7">
    <source>
        <dbReference type="Pfam" id="PF01386"/>
    </source>
</evidence>
<dbReference type="EMBL" id="PEXU01000018">
    <property type="protein sequence ID" value="PIS42823.1"/>
    <property type="molecule type" value="Genomic_DNA"/>
</dbReference>
<dbReference type="InterPro" id="IPR037121">
    <property type="entry name" value="Ribosomal_bL25_C"/>
</dbReference>
<dbReference type="InterPro" id="IPR011035">
    <property type="entry name" value="Ribosomal_bL25/Gln-tRNA_synth"/>
</dbReference>
<feature type="domain" description="Large ribosomal subunit protein bL25 beta" evidence="8">
    <location>
        <begin position="100"/>
        <end position="185"/>
    </location>
</feature>
<evidence type="ECO:0000256" key="3">
    <source>
        <dbReference type="ARBA" id="ARBA00022980"/>
    </source>
</evidence>
<dbReference type="Gene3D" id="2.40.240.10">
    <property type="entry name" value="Ribosomal Protein L25, Chain P"/>
    <property type="match status" value="1"/>
</dbReference>
<evidence type="ECO:0000256" key="5">
    <source>
        <dbReference type="HAMAP-Rule" id="MF_01334"/>
    </source>
</evidence>
<name>A0A2H0YYL7_9BACT</name>
<dbReference type="Pfam" id="PF14693">
    <property type="entry name" value="Ribosomal_TL5_C"/>
    <property type="match status" value="1"/>
</dbReference>
<accession>A0A2H0YYL7</accession>